<dbReference type="InterPro" id="IPR046342">
    <property type="entry name" value="CBS_dom_sf"/>
</dbReference>
<accession>A0ABY5SCZ8</accession>
<dbReference type="CDD" id="cd04596">
    <property type="entry name" value="CBS_pair_DRTGG_assoc"/>
    <property type="match status" value="1"/>
</dbReference>
<dbReference type="Pfam" id="PF07085">
    <property type="entry name" value="DRTGG"/>
    <property type="match status" value="1"/>
</dbReference>
<dbReference type="InterPro" id="IPR051257">
    <property type="entry name" value="Diverse_CBS-Domain"/>
</dbReference>
<dbReference type="InterPro" id="IPR006683">
    <property type="entry name" value="Thioestr_dom"/>
</dbReference>
<dbReference type="RefSeq" id="WP_258387606.1">
    <property type="nucleotide sequence ID" value="NZ_CP091430.1"/>
</dbReference>
<dbReference type="Gene3D" id="3.10.129.10">
    <property type="entry name" value="Hotdog Thioesterase"/>
    <property type="match status" value="1"/>
</dbReference>
<dbReference type="SUPFAM" id="SSF75138">
    <property type="entry name" value="HprK N-terminal domain-like"/>
    <property type="match status" value="1"/>
</dbReference>
<proteinExistence type="predicted"/>
<dbReference type="InterPro" id="IPR029069">
    <property type="entry name" value="HotDog_dom_sf"/>
</dbReference>
<dbReference type="PROSITE" id="PS51371">
    <property type="entry name" value="CBS"/>
    <property type="match status" value="2"/>
</dbReference>
<dbReference type="SUPFAM" id="SSF46785">
    <property type="entry name" value="Winged helix' DNA-binding domain"/>
    <property type="match status" value="1"/>
</dbReference>
<keyword evidence="1 2" id="KW-0129">CBS domain</keyword>
<dbReference type="SMART" id="SM00116">
    <property type="entry name" value="CBS"/>
    <property type="match status" value="2"/>
</dbReference>
<dbReference type="InterPro" id="IPR028979">
    <property type="entry name" value="Ser_kin/Pase_Hpr-like_N_sf"/>
</dbReference>
<dbReference type="EMBL" id="CP091430">
    <property type="protein sequence ID" value="UVI31544.1"/>
    <property type="molecule type" value="Genomic_DNA"/>
</dbReference>
<dbReference type="PANTHER" id="PTHR43080">
    <property type="entry name" value="CBS DOMAIN-CONTAINING PROTEIN CBSX3, MITOCHONDRIAL"/>
    <property type="match status" value="1"/>
</dbReference>
<dbReference type="Pfam" id="PF00571">
    <property type="entry name" value="CBS"/>
    <property type="match status" value="2"/>
</dbReference>
<keyword evidence="5" id="KW-1185">Reference proteome</keyword>
<gene>
    <name evidence="4" type="ORF">L1F29_06910</name>
</gene>
<dbReference type="Gene3D" id="3.40.1390.20">
    <property type="entry name" value="HprK N-terminal domain-like"/>
    <property type="match status" value="1"/>
</dbReference>
<dbReference type="InterPro" id="IPR036388">
    <property type="entry name" value="WH-like_DNA-bd_sf"/>
</dbReference>
<protein>
    <submittedName>
        <fullName evidence="4">CBS domain-containing protein</fullName>
    </submittedName>
</protein>
<dbReference type="SUPFAM" id="SSF54637">
    <property type="entry name" value="Thioesterase/thiol ester dehydrase-isomerase"/>
    <property type="match status" value="1"/>
</dbReference>
<dbReference type="InterPro" id="IPR000644">
    <property type="entry name" value="CBS_dom"/>
</dbReference>
<evidence type="ECO:0000313" key="5">
    <source>
        <dbReference type="Proteomes" id="UP001057877"/>
    </source>
</evidence>
<dbReference type="Gene3D" id="3.90.1280.20">
    <property type="match status" value="1"/>
</dbReference>
<dbReference type="CDD" id="cd03440">
    <property type="entry name" value="hot_dog"/>
    <property type="match status" value="1"/>
</dbReference>
<dbReference type="Pfam" id="PF03061">
    <property type="entry name" value="4HBT"/>
    <property type="match status" value="1"/>
</dbReference>
<feature type="domain" description="CBS" evidence="3">
    <location>
        <begin position="261"/>
        <end position="323"/>
    </location>
</feature>
<evidence type="ECO:0000313" key="4">
    <source>
        <dbReference type="EMBL" id="UVI31544.1"/>
    </source>
</evidence>
<dbReference type="Gene3D" id="1.10.10.10">
    <property type="entry name" value="Winged helix-like DNA-binding domain superfamily/Winged helix DNA-binding domain"/>
    <property type="match status" value="1"/>
</dbReference>
<name>A0ABY5SCZ8_9BACL</name>
<dbReference type="Proteomes" id="UP001057877">
    <property type="component" value="Chromosome"/>
</dbReference>
<dbReference type="Gene3D" id="3.10.580.10">
    <property type="entry name" value="CBS-domain"/>
    <property type="match status" value="1"/>
</dbReference>
<sequence length="443" mass="49258">MGSPEFATKHEQIIQYIEELSVGTRISVRKIAQTLEVSEGTAYRAIKDAEAQGIVSTKERTGTVRVEKEQRQHIDRLTFEEIVKMVDGEVLGGAAGLQKTLNKFVIGAMQVEAMMRYIEPGNLLIVGNRNKAHYSALTLGAGVLITGGFNTTEEVRELADELELPIISSGYDTFTVAALINRAIYDRLIKKQIVLVGDIVRQDMPLAYMRRSDTVEDVLRRIEETNHNRFPVVDDNDKPVGMITTKDLIGAAAGQTVEKIMTRNPLTVTLQASVATAGHLMVWEAIELLPVIDEEGKLSGVISRNDVLKAMQNIQLQPQSGETLENQIWSAFEGNRDEHGQLFYRGVIAAHMSNQVGNLSEGILASLINQVVTRTMKEHRRGDLHIDSSSVYYLAPVEIDDTVDLYPRVIESSRRFCKVEVEVLSGNKRVAQAMITARLFDQP</sequence>
<evidence type="ECO:0000259" key="3">
    <source>
        <dbReference type="PROSITE" id="PS51371"/>
    </source>
</evidence>
<organism evidence="4 5">
    <name type="scientific">Paenibacillus spongiae</name>
    <dbReference type="NCBI Taxonomy" id="2909671"/>
    <lineage>
        <taxon>Bacteria</taxon>
        <taxon>Bacillati</taxon>
        <taxon>Bacillota</taxon>
        <taxon>Bacilli</taxon>
        <taxon>Bacillales</taxon>
        <taxon>Paenibacillaceae</taxon>
        <taxon>Paenibacillus</taxon>
    </lineage>
</organism>
<feature type="domain" description="CBS" evidence="3">
    <location>
        <begin position="199"/>
        <end position="258"/>
    </location>
</feature>
<dbReference type="PANTHER" id="PTHR43080:SF2">
    <property type="entry name" value="CBS DOMAIN-CONTAINING PROTEIN"/>
    <property type="match status" value="1"/>
</dbReference>
<reference evidence="4" key="1">
    <citation type="submission" date="2022-01" db="EMBL/GenBank/DDBJ databases">
        <title>Paenibacillus spongiae sp. nov., isolated from marine sponge.</title>
        <authorList>
            <person name="Li Z."/>
            <person name="Zhang M."/>
        </authorList>
    </citation>
    <scope>NUCLEOTIDE SEQUENCE</scope>
    <source>
        <strain evidence="4">PHS-Z3</strain>
    </source>
</reference>
<dbReference type="SUPFAM" id="SSF54631">
    <property type="entry name" value="CBS-domain pair"/>
    <property type="match status" value="1"/>
</dbReference>
<evidence type="ECO:0000256" key="2">
    <source>
        <dbReference type="PROSITE-ProRule" id="PRU00703"/>
    </source>
</evidence>
<dbReference type="InterPro" id="IPR036390">
    <property type="entry name" value="WH_DNA-bd_sf"/>
</dbReference>
<evidence type="ECO:0000256" key="1">
    <source>
        <dbReference type="ARBA" id="ARBA00023122"/>
    </source>
</evidence>
<dbReference type="InterPro" id="IPR010766">
    <property type="entry name" value="DRTGG"/>
</dbReference>